<accession>A0A401QRZ5</accession>
<dbReference type="Proteomes" id="UP000288351">
    <property type="component" value="Unassembled WGS sequence"/>
</dbReference>
<dbReference type="PANTHER" id="PTHR35802">
    <property type="entry name" value="PROTEASE SYNTHASE AND SPORULATION PROTEIN PAI 2"/>
    <property type="match status" value="1"/>
</dbReference>
<evidence type="ECO:0000313" key="2">
    <source>
        <dbReference type="Proteomes" id="UP000288351"/>
    </source>
</evidence>
<evidence type="ECO:0000313" key="1">
    <source>
        <dbReference type="EMBL" id="GCB88088.1"/>
    </source>
</evidence>
<dbReference type="RefSeq" id="WP_045787947.1">
    <property type="nucleotide sequence ID" value="NZ_BHXC01000006.1"/>
</dbReference>
<reference evidence="1 2" key="1">
    <citation type="journal article" date="2019" name="Microbiol. Resour. Announc.">
        <title>Draft Genome Sequence of the Most Traditional epsilon-Poly-l-Lysine Producer, Streptomyces albulus NBRC14147.</title>
        <authorList>
            <person name="Yamanaka K."/>
            <person name="Hamano Y."/>
        </authorList>
    </citation>
    <scope>NUCLEOTIDE SEQUENCE [LARGE SCALE GENOMIC DNA]</scope>
    <source>
        <strain evidence="1 2">NBRC 14147</strain>
    </source>
</reference>
<name>A0A401QRZ5_STRNR</name>
<protein>
    <submittedName>
        <fullName evidence="1">Transcriptional regulator</fullName>
    </submittedName>
</protein>
<dbReference type="Gene3D" id="2.30.110.10">
    <property type="entry name" value="Electron Transport, Fmn-binding Protein, Chain A"/>
    <property type="match status" value="1"/>
</dbReference>
<dbReference type="PANTHER" id="PTHR35802:SF1">
    <property type="entry name" value="PROTEASE SYNTHASE AND SPORULATION PROTEIN PAI 2"/>
    <property type="match status" value="1"/>
</dbReference>
<dbReference type="Pfam" id="PF04299">
    <property type="entry name" value="FMN_bind_2"/>
    <property type="match status" value="1"/>
</dbReference>
<dbReference type="PIRSF" id="PIRSF010372">
    <property type="entry name" value="PaiB"/>
    <property type="match status" value="1"/>
</dbReference>
<proteinExistence type="predicted"/>
<dbReference type="SUPFAM" id="SSF50475">
    <property type="entry name" value="FMN-binding split barrel"/>
    <property type="match status" value="1"/>
</dbReference>
<dbReference type="InterPro" id="IPR007396">
    <property type="entry name" value="TR_PAI2-type"/>
</dbReference>
<dbReference type="InterPro" id="IPR012349">
    <property type="entry name" value="Split_barrel_FMN-bd"/>
</dbReference>
<gene>
    <name evidence="1" type="ORF">SALB_00757</name>
</gene>
<sequence length="216" mass="23922">MFVPPEYRPDDPEWLIEVIRSHPLACLVTNGPDGPRASHVPVIPDPEQFPSGMPAREGEVAGRRLFGHMNRLNPHWAALQGGAQALLVFQGPNGYVSPTVYEYTPAAPTWDFTAVHVRGWLEPVGDRESSLQIITETVAAYERDLGTGWDMTESLGYFRQLLPGVGAFRLAIDTVDGMFKLSQEQSPEVRERVACEFAARAEARGTALAEHIQRTK</sequence>
<comment type="caution">
    <text evidence="1">The sequence shown here is derived from an EMBL/GenBank/DDBJ whole genome shotgun (WGS) entry which is preliminary data.</text>
</comment>
<organism evidence="1 2">
    <name type="scientific">Streptomyces noursei</name>
    <name type="common">Streptomyces albulus</name>
    <dbReference type="NCBI Taxonomy" id="1971"/>
    <lineage>
        <taxon>Bacteria</taxon>
        <taxon>Bacillati</taxon>
        <taxon>Actinomycetota</taxon>
        <taxon>Actinomycetes</taxon>
        <taxon>Kitasatosporales</taxon>
        <taxon>Streptomycetaceae</taxon>
        <taxon>Streptomyces</taxon>
    </lineage>
</organism>
<dbReference type="EMBL" id="BHXC01000006">
    <property type="protein sequence ID" value="GCB88088.1"/>
    <property type="molecule type" value="Genomic_DNA"/>
</dbReference>
<dbReference type="AlphaFoldDB" id="A0A401QRZ5"/>